<feature type="binding site" evidence="1">
    <location>
        <position position="187"/>
    </location>
    <ligand>
        <name>ATP</name>
        <dbReference type="ChEBI" id="CHEBI:30616"/>
    </ligand>
</feature>
<reference evidence="3 4" key="1">
    <citation type="submission" date="2017-11" db="EMBL/GenBank/DDBJ databases">
        <title>Bacillus camelliae sp. nov., isolated from pu'er tea.</title>
        <authorList>
            <person name="Niu L."/>
        </authorList>
    </citation>
    <scope>NUCLEOTIDE SEQUENCE [LARGE SCALE GENOMIC DNA]</scope>
    <source>
        <strain evidence="3 4">7578-1</strain>
    </source>
</reference>
<keyword evidence="1" id="KW-0067">ATP-binding</keyword>
<dbReference type="GO" id="GO:0005737">
    <property type="term" value="C:cytoplasm"/>
    <property type="evidence" value="ECO:0007669"/>
    <property type="project" value="TreeGrafter"/>
</dbReference>
<comment type="caution">
    <text evidence="3">The sequence shown here is derived from an EMBL/GenBank/DDBJ whole genome shotgun (WGS) entry which is preliminary data.</text>
</comment>
<dbReference type="InterPro" id="IPR011009">
    <property type="entry name" value="Kinase-like_dom_sf"/>
</dbReference>
<dbReference type="Proteomes" id="UP000233440">
    <property type="component" value="Unassembled WGS sequence"/>
</dbReference>
<dbReference type="PROSITE" id="PS00109">
    <property type="entry name" value="PROTEIN_KINASE_TYR"/>
    <property type="match status" value="1"/>
</dbReference>
<accession>A0A2N3LN90</accession>
<evidence type="ECO:0000313" key="3">
    <source>
        <dbReference type="EMBL" id="PKR86080.1"/>
    </source>
</evidence>
<dbReference type="InterPro" id="IPR017441">
    <property type="entry name" value="Protein_kinase_ATP_BS"/>
</dbReference>
<dbReference type="PROSITE" id="PS50011">
    <property type="entry name" value="PROTEIN_KINASE_DOM"/>
    <property type="match status" value="1"/>
</dbReference>
<keyword evidence="1" id="KW-0547">Nucleotide-binding</keyword>
<dbReference type="SUPFAM" id="SSF56112">
    <property type="entry name" value="Protein kinase-like (PK-like)"/>
    <property type="match status" value="1"/>
</dbReference>
<evidence type="ECO:0000313" key="4">
    <source>
        <dbReference type="Proteomes" id="UP000233440"/>
    </source>
</evidence>
<dbReference type="InterPro" id="IPR000719">
    <property type="entry name" value="Prot_kinase_dom"/>
</dbReference>
<evidence type="ECO:0000259" key="2">
    <source>
        <dbReference type="PROSITE" id="PS50011"/>
    </source>
</evidence>
<dbReference type="PROSITE" id="PS00107">
    <property type="entry name" value="PROTEIN_KINASE_ATP"/>
    <property type="match status" value="1"/>
</dbReference>
<keyword evidence="3" id="KW-0723">Serine/threonine-protein kinase</keyword>
<gene>
    <name evidence="3" type="ORF">CWO92_06830</name>
</gene>
<dbReference type="GO" id="GO:0004674">
    <property type="term" value="F:protein serine/threonine kinase activity"/>
    <property type="evidence" value="ECO:0007669"/>
    <property type="project" value="UniProtKB-KW"/>
</dbReference>
<dbReference type="PANTHER" id="PTHR24361">
    <property type="entry name" value="MITOGEN-ACTIVATED KINASE KINASE KINASE"/>
    <property type="match status" value="1"/>
</dbReference>
<evidence type="ECO:0000256" key="1">
    <source>
        <dbReference type="PROSITE-ProRule" id="PRU10141"/>
    </source>
</evidence>
<proteinExistence type="predicted"/>
<dbReference type="InterPro" id="IPR053235">
    <property type="entry name" value="Ser_Thr_kinase"/>
</dbReference>
<dbReference type="OrthoDB" id="9762169at2"/>
<protein>
    <submittedName>
        <fullName evidence="3">Serine/threonine protein kinase</fullName>
    </submittedName>
</protein>
<dbReference type="InterPro" id="IPR008266">
    <property type="entry name" value="Tyr_kinase_AS"/>
</dbReference>
<dbReference type="EMBL" id="PIQO01000003">
    <property type="protein sequence ID" value="PKR86080.1"/>
    <property type="molecule type" value="Genomic_DNA"/>
</dbReference>
<sequence length="397" mass="47300">MPTIQENLLIYIKNKVDDHFERFTYENVNRYIDFYEDINFPEFKEFFSSFHFYLNKLFIFLNGKLKSNRHYNAYESRQLMFLIDEIYSLQSTLKDTEYYFTVIPYYKGIFDKCEKFLVESGGSAIPHDFEFIQLIDAEPIFTFDTQVSISRAHKNISFPTKTIGTGSYATVHKYKDDYYNRFFVIKKAKKDLTKDEYERFKREFEEMKKLNSPYVIEVYHFDDEKQQYVMEFADDTLESYILKNNGTMGVKERVNLIRQILRAFKYINSKGVLHRDISTKNILIKKYEGLNVIKVSDFGLVKLENSVLTNKNTTIKGYFNDPKLELIGFDKYTIFHETYALTRIVYFVMTGKIKLDSYKNNDFKKFIEKGIADDPFSRYKDVQELQDAFNKLVPTLS</sequence>
<keyword evidence="3" id="KW-0808">Transferase</keyword>
<organism evidence="3 4">
    <name type="scientific">Heyndrickxia camelliae</name>
    <dbReference type="NCBI Taxonomy" id="1707093"/>
    <lineage>
        <taxon>Bacteria</taxon>
        <taxon>Bacillati</taxon>
        <taxon>Bacillota</taxon>
        <taxon>Bacilli</taxon>
        <taxon>Bacillales</taxon>
        <taxon>Bacillaceae</taxon>
        <taxon>Heyndrickxia</taxon>
    </lineage>
</organism>
<dbReference type="RefSeq" id="WP_101353449.1">
    <property type="nucleotide sequence ID" value="NZ_PIQO01000003.1"/>
</dbReference>
<keyword evidence="3" id="KW-0418">Kinase</keyword>
<feature type="domain" description="Protein kinase" evidence="2">
    <location>
        <begin position="157"/>
        <end position="397"/>
    </location>
</feature>
<dbReference type="AlphaFoldDB" id="A0A2N3LN90"/>
<dbReference type="Pfam" id="PF00069">
    <property type="entry name" value="Pkinase"/>
    <property type="match status" value="1"/>
</dbReference>
<keyword evidence="4" id="KW-1185">Reference proteome</keyword>
<dbReference type="Gene3D" id="1.10.510.10">
    <property type="entry name" value="Transferase(Phosphotransferase) domain 1"/>
    <property type="match status" value="1"/>
</dbReference>
<dbReference type="GO" id="GO:0005524">
    <property type="term" value="F:ATP binding"/>
    <property type="evidence" value="ECO:0007669"/>
    <property type="project" value="UniProtKB-UniRule"/>
</dbReference>
<name>A0A2N3LN90_9BACI</name>